<reference evidence="5 6" key="1">
    <citation type="journal article" date="2023" name="J. Hered.">
        <title>Chromosome-level genome of the wood stork (Mycteria americana) provides insight into avian chromosome evolution.</title>
        <authorList>
            <person name="Flamio R. Jr."/>
            <person name="Ramstad K.M."/>
        </authorList>
    </citation>
    <scope>NUCLEOTIDE SEQUENCE [LARGE SCALE GENOMIC DNA]</scope>
    <source>
        <strain evidence="5">JAX WOST 10</strain>
    </source>
</reference>
<dbReference type="Proteomes" id="UP001333110">
    <property type="component" value="Unassembled WGS sequence"/>
</dbReference>
<evidence type="ECO:0000256" key="1">
    <source>
        <dbReference type="ARBA" id="ARBA00022737"/>
    </source>
</evidence>
<organism evidence="5 6">
    <name type="scientific">Mycteria americana</name>
    <name type="common">Wood stork</name>
    <dbReference type="NCBI Taxonomy" id="33587"/>
    <lineage>
        <taxon>Eukaryota</taxon>
        <taxon>Metazoa</taxon>
        <taxon>Chordata</taxon>
        <taxon>Craniata</taxon>
        <taxon>Vertebrata</taxon>
        <taxon>Euteleostomi</taxon>
        <taxon>Archelosauria</taxon>
        <taxon>Archosauria</taxon>
        <taxon>Dinosauria</taxon>
        <taxon>Saurischia</taxon>
        <taxon>Theropoda</taxon>
        <taxon>Coelurosauria</taxon>
        <taxon>Aves</taxon>
        <taxon>Neognathae</taxon>
        <taxon>Neoaves</taxon>
        <taxon>Aequornithes</taxon>
        <taxon>Ciconiiformes</taxon>
        <taxon>Ciconiidae</taxon>
        <taxon>Mycteria</taxon>
    </lineage>
</organism>
<evidence type="ECO:0000256" key="3">
    <source>
        <dbReference type="PROSITE-ProRule" id="PRU00302"/>
    </source>
</evidence>
<accession>A0AAN7RJF4</accession>
<dbReference type="PANTHER" id="PTHR45656">
    <property type="entry name" value="PROTEIN CBR-CLEC-78"/>
    <property type="match status" value="1"/>
</dbReference>
<dbReference type="Pfam" id="PF00084">
    <property type="entry name" value="Sushi"/>
    <property type="match status" value="2"/>
</dbReference>
<dbReference type="InterPro" id="IPR051277">
    <property type="entry name" value="SEZ6_CSMD_C4BPB_Regulators"/>
</dbReference>
<evidence type="ECO:0000313" key="5">
    <source>
        <dbReference type="EMBL" id="KAK4809254.1"/>
    </source>
</evidence>
<evidence type="ECO:0000313" key="6">
    <source>
        <dbReference type="Proteomes" id="UP001333110"/>
    </source>
</evidence>
<keyword evidence="1" id="KW-0677">Repeat</keyword>
<dbReference type="CDD" id="cd00033">
    <property type="entry name" value="CCP"/>
    <property type="match status" value="2"/>
</dbReference>
<dbReference type="EMBL" id="JAUNZN010000022">
    <property type="protein sequence ID" value="KAK4809254.1"/>
    <property type="molecule type" value="Genomic_DNA"/>
</dbReference>
<sequence length="205" mass="23115">MPPERLHYAELKQEVSTVQSFPVGAVVSYICRPGYMIIPGKSLTRTCGEDSQWSPVEQFCTERKCKYPGELQHGFINVENLTFGSKVTFSCERGMVVLTGIEIFLSVKARYFRDEQGNSKILSTNLFDLFLEIPCEPPPTIANGRYTEAASYVYETAVTYKCDEVPKGADPFFLIGPETIFCTYDAHLNGVWSESPPQCRGCWDF</sequence>
<dbReference type="InterPro" id="IPR035976">
    <property type="entry name" value="Sushi/SCR/CCP_sf"/>
</dbReference>
<keyword evidence="2" id="KW-1015">Disulfide bond</keyword>
<comment type="caution">
    <text evidence="3">Lacks conserved residue(s) required for the propagation of feature annotation.</text>
</comment>
<evidence type="ECO:0000256" key="2">
    <source>
        <dbReference type="ARBA" id="ARBA00023157"/>
    </source>
</evidence>
<keyword evidence="3" id="KW-0768">Sushi</keyword>
<dbReference type="AlphaFoldDB" id="A0AAN7RJF4"/>
<protein>
    <recommendedName>
        <fullName evidence="4">Sushi domain-containing protein</fullName>
    </recommendedName>
</protein>
<dbReference type="Gene3D" id="2.10.70.10">
    <property type="entry name" value="Complement Module, domain 1"/>
    <property type="match status" value="3"/>
</dbReference>
<gene>
    <name evidence="5" type="ORF">QYF61_016068</name>
</gene>
<dbReference type="PROSITE" id="PS50923">
    <property type="entry name" value="SUSHI"/>
    <property type="match status" value="2"/>
</dbReference>
<comment type="caution">
    <text evidence="5">The sequence shown here is derived from an EMBL/GenBank/DDBJ whole genome shotgun (WGS) entry which is preliminary data.</text>
</comment>
<proteinExistence type="predicted"/>
<dbReference type="InterPro" id="IPR000436">
    <property type="entry name" value="Sushi_SCR_CCP_dom"/>
</dbReference>
<keyword evidence="6" id="KW-1185">Reference proteome</keyword>
<dbReference type="SMART" id="SM00032">
    <property type="entry name" value="CCP"/>
    <property type="match status" value="3"/>
</dbReference>
<name>A0AAN7RJF4_MYCAM</name>
<dbReference type="SUPFAM" id="SSF57535">
    <property type="entry name" value="Complement control module/SCR domain"/>
    <property type="match status" value="3"/>
</dbReference>
<evidence type="ECO:0000259" key="4">
    <source>
        <dbReference type="PROSITE" id="PS50923"/>
    </source>
</evidence>
<dbReference type="PANTHER" id="PTHR45656:SF15">
    <property type="entry name" value="SUSHI DOMAIN-CONTAINING PROTEIN"/>
    <property type="match status" value="1"/>
</dbReference>
<feature type="domain" description="Sushi" evidence="4">
    <location>
        <begin position="133"/>
        <end position="201"/>
    </location>
</feature>
<feature type="domain" description="Sushi" evidence="4">
    <location>
        <begin position="1"/>
        <end position="62"/>
    </location>
</feature>